<evidence type="ECO:0000313" key="2">
    <source>
        <dbReference type="Proteomes" id="UP000007151"/>
    </source>
</evidence>
<dbReference type="EMBL" id="AGBW02009812">
    <property type="protein sequence ID" value="OWR49878.1"/>
    <property type="molecule type" value="Genomic_DNA"/>
</dbReference>
<organism evidence="1 2">
    <name type="scientific">Danaus plexippus plexippus</name>
    <dbReference type="NCBI Taxonomy" id="278856"/>
    <lineage>
        <taxon>Eukaryota</taxon>
        <taxon>Metazoa</taxon>
        <taxon>Ecdysozoa</taxon>
        <taxon>Arthropoda</taxon>
        <taxon>Hexapoda</taxon>
        <taxon>Insecta</taxon>
        <taxon>Pterygota</taxon>
        <taxon>Neoptera</taxon>
        <taxon>Endopterygota</taxon>
        <taxon>Lepidoptera</taxon>
        <taxon>Glossata</taxon>
        <taxon>Ditrysia</taxon>
        <taxon>Papilionoidea</taxon>
        <taxon>Nymphalidae</taxon>
        <taxon>Danainae</taxon>
        <taxon>Danaini</taxon>
        <taxon>Danaina</taxon>
        <taxon>Danaus</taxon>
        <taxon>Danaus</taxon>
    </lineage>
</organism>
<proteinExistence type="predicted"/>
<dbReference type="InParanoid" id="A0A212F832"/>
<dbReference type="STRING" id="278856.A0A212F832"/>
<dbReference type="InterPro" id="IPR033753">
    <property type="entry name" value="GCV_H/Fam206"/>
</dbReference>
<accession>A0A212F832</accession>
<protein>
    <submittedName>
        <fullName evidence="1">Glycine cleavage system H protein</fullName>
    </submittedName>
</protein>
<name>A0A212F832_DANPL</name>
<gene>
    <name evidence="1" type="ORF">KGM_212317</name>
</gene>
<dbReference type="Pfam" id="PF01597">
    <property type="entry name" value="GCV_H"/>
    <property type="match status" value="1"/>
</dbReference>
<dbReference type="Proteomes" id="UP000007151">
    <property type="component" value="Unassembled WGS sequence"/>
</dbReference>
<keyword evidence="2" id="KW-1185">Reference proteome</keyword>
<comment type="caution">
    <text evidence="1">The sequence shown here is derived from an EMBL/GenBank/DDBJ whole genome shotgun (WGS) entry which is preliminary data.</text>
</comment>
<dbReference type="SUPFAM" id="SSF51230">
    <property type="entry name" value="Single hybrid motif"/>
    <property type="match status" value="1"/>
</dbReference>
<dbReference type="KEGG" id="dpl:KGM_212317"/>
<sequence>MLRQRCLVQLTKQCISRQSLLKKNVNLTYCELQYRYNSDAKERKFTDRHEWVVVKEDIGTVGISNYAQESLGGRCFCTAA</sequence>
<reference evidence="1 2" key="1">
    <citation type="journal article" date="2011" name="Cell">
        <title>The monarch butterfly genome yields insights into long-distance migration.</title>
        <authorList>
            <person name="Zhan S."/>
            <person name="Merlin C."/>
            <person name="Boore J.L."/>
            <person name="Reppert S.M."/>
        </authorList>
    </citation>
    <scope>NUCLEOTIDE SEQUENCE [LARGE SCALE GENOMIC DNA]</scope>
    <source>
        <strain evidence="1">F-2</strain>
    </source>
</reference>
<dbReference type="Gene3D" id="2.40.50.100">
    <property type="match status" value="1"/>
</dbReference>
<dbReference type="AlphaFoldDB" id="A0A212F832"/>
<dbReference type="InterPro" id="IPR011053">
    <property type="entry name" value="Single_hybrid_motif"/>
</dbReference>
<evidence type="ECO:0000313" key="1">
    <source>
        <dbReference type="EMBL" id="OWR49878.1"/>
    </source>
</evidence>